<reference evidence="3 4" key="1">
    <citation type="submission" date="2023-01" db="EMBL/GenBank/DDBJ databases">
        <title>Analysis of 21 Apiospora genomes using comparative genomics revels a genus with tremendous synthesis potential of carbohydrate active enzymes and secondary metabolites.</title>
        <authorList>
            <person name="Sorensen T."/>
        </authorList>
    </citation>
    <scope>NUCLEOTIDE SEQUENCE [LARGE SCALE GENOMIC DNA]</scope>
    <source>
        <strain evidence="3 4">CBS 83171</strain>
    </source>
</reference>
<feature type="compositionally biased region" description="Pro residues" evidence="1">
    <location>
        <begin position="93"/>
        <end position="102"/>
    </location>
</feature>
<evidence type="ECO:0000256" key="2">
    <source>
        <dbReference type="SAM" id="Phobius"/>
    </source>
</evidence>
<keyword evidence="4" id="KW-1185">Reference proteome</keyword>
<accession>A0ABR1W2S9</accession>
<dbReference type="EMBL" id="JAQQWM010000002">
    <property type="protein sequence ID" value="KAK8077788.1"/>
    <property type="molecule type" value="Genomic_DNA"/>
</dbReference>
<organism evidence="3 4">
    <name type="scientific">Apiospora saccharicola</name>
    <dbReference type="NCBI Taxonomy" id="335842"/>
    <lineage>
        <taxon>Eukaryota</taxon>
        <taxon>Fungi</taxon>
        <taxon>Dikarya</taxon>
        <taxon>Ascomycota</taxon>
        <taxon>Pezizomycotina</taxon>
        <taxon>Sordariomycetes</taxon>
        <taxon>Xylariomycetidae</taxon>
        <taxon>Amphisphaeriales</taxon>
        <taxon>Apiosporaceae</taxon>
        <taxon>Apiospora</taxon>
    </lineage>
</organism>
<evidence type="ECO:0000313" key="3">
    <source>
        <dbReference type="EMBL" id="KAK8077788.1"/>
    </source>
</evidence>
<keyword evidence="2" id="KW-0812">Transmembrane</keyword>
<feature type="region of interest" description="Disordered" evidence="1">
    <location>
        <begin position="93"/>
        <end position="115"/>
    </location>
</feature>
<feature type="transmembrane region" description="Helical" evidence="2">
    <location>
        <begin position="21"/>
        <end position="41"/>
    </location>
</feature>
<evidence type="ECO:0000256" key="1">
    <source>
        <dbReference type="SAM" id="MobiDB-lite"/>
    </source>
</evidence>
<sequence length="297" mass="32969">MLWNKYRSVEDKVKQSRHKRAWIGIPIICGIASVMVLVHQLTITHTVGICYVVLDMKGQAVKPVDQTDPELNDDTLQKRMTVYSTTTVFVLPPTTPTPPTVTTPPEKSTTVDPSSTAAMTGNMYCPDPQRPKVLTLCNWVHTSVPGMIGAEEVPGTIPAASSAGGQSAINPFVTMKLTLLDLWTFVMRSVTSTVPSYVNTIRQELVTDLETLHLCAATTDELWEKSLELQGSLNDALKLVRMQQRLLNSQEGIIESQRLGLEEMTRLLAFFQNQTATTRHDTSTTSTRENTKHQKVM</sequence>
<name>A0ABR1W2S9_9PEZI</name>
<dbReference type="Proteomes" id="UP001446871">
    <property type="component" value="Unassembled WGS sequence"/>
</dbReference>
<gene>
    <name evidence="3" type="ORF">PG996_003958</name>
</gene>
<keyword evidence="2" id="KW-1133">Transmembrane helix</keyword>
<keyword evidence="2" id="KW-0472">Membrane</keyword>
<protein>
    <submittedName>
        <fullName evidence="3">Uncharacterized protein</fullName>
    </submittedName>
</protein>
<feature type="region of interest" description="Disordered" evidence="1">
    <location>
        <begin position="278"/>
        <end position="297"/>
    </location>
</feature>
<proteinExistence type="predicted"/>
<evidence type="ECO:0000313" key="4">
    <source>
        <dbReference type="Proteomes" id="UP001446871"/>
    </source>
</evidence>
<comment type="caution">
    <text evidence="3">The sequence shown here is derived from an EMBL/GenBank/DDBJ whole genome shotgun (WGS) entry which is preliminary data.</text>
</comment>